<keyword evidence="4" id="KW-1185">Reference proteome</keyword>
<evidence type="ECO:0000313" key="4">
    <source>
        <dbReference type="Proteomes" id="UP000001169"/>
    </source>
</evidence>
<keyword evidence="1" id="KW-1133">Transmembrane helix</keyword>
<dbReference type="Proteomes" id="UP000298722">
    <property type="component" value="Chromosome"/>
</dbReference>
<dbReference type="PaxDb" id="272569-rrnAC3470"/>
<gene>
    <name evidence="2" type="ordered locus">rrnAC3470</name>
    <name evidence="3" type="ORF">E6P14_18795</name>
</gene>
<feature type="transmembrane region" description="Helical" evidence="1">
    <location>
        <begin position="16"/>
        <end position="35"/>
    </location>
</feature>
<keyword evidence="1" id="KW-0812">Transmembrane</keyword>
<protein>
    <submittedName>
        <fullName evidence="2">Uncharacterized protein</fullName>
    </submittedName>
</protein>
<accession>Q5UX58</accession>
<dbReference type="eggNOG" id="arCOG14626">
    <property type="taxonomic scope" value="Archaea"/>
</dbReference>
<keyword evidence="1" id="KW-0472">Membrane</keyword>
<dbReference type="PATRIC" id="fig|272569.17.peg.3982"/>
<dbReference type="HOGENOM" id="CLU_3020840_0_0_2"/>
<dbReference type="RefSeq" id="WP_011224820.1">
    <property type="nucleotide sequence ID" value="NC_006396.1"/>
</dbReference>
<reference evidence="3 5" key="2">
    <citation type="submission" date="2019-04" db="EMBL/GenBank/DDBJ databases">
        <title>Methylomes of two halophilic Archaea, Haloarcula marismortui and Haloferax mediterranei.</title>
        <authorList>
            <person name="DasSarma S."/>
            <person name="DasSarma P."/>
            <person name="DasSarma S."/>
            <person name="Fomenkov A."/>
            <person name="Vincze T."/>
            <person name="Anton B.P."/>
            <person name="Roberts R.J."/>
        </authorList>
    </citation>
    <scope>NUCLEOTIDE SEQUENCE [LARGE SCALE GENOMIC DNA]</scope>
    <source>
        <strain evidence="3 5">ATCC 43049</strain>
    </source>
</reference>
<evidence type="ECO:0000313" key="3">
    <source>
        <dbReference type="EMBL" id="QCP92811.1"/>
    </source>
</evidence>
<name>Q5UX58_HALMA</name>
<dbReference type="GeneID" id="40154249"/>
<reference evidence="2 4" key="1">
    <citation type="journal article" date="2004" name="Genome Res.">
        <title>Genome sequence of Haloarcula marismortui: a halophilic archaeon from the Dead Sea.</title>
        <authorList>
            <person name="Baliga N.S."/>
            <person name="Bonneau R."/>
            <person name="Facciotti M.T."/>
            <person name="Pan M."/>
            <person name="Glusman G."/>
            <person name="Deutsch E.W."/>
            <person name="Shannon P."/>
            <person name="Chiu Y."/>
            <person name="Weng R.S."/>
            <person name="Gan R.R."/>
            <person name="Hung P."/>
            <person name="Date S.V."/>
            <person name="Marcotte E."/>
            <person name="Hood L."/>
            <person name="Ng W.V."/>
        </authorList>
    </citation>
    <scope>NUCLEOTIDE SEQUENCE [LARGE SCALE GENOMIC DNA]</scope>
    <source>
        <strain evidence="2">ATCC 43049</strain>
        <strain evidence="4">ATCC 43049 / DSM 3752 / JCM 8966 / VKM B-1809</strain>
    </source>
</reference>
<proteinExistence type="predicted"/>
<dbReference type="EnsemblBacteria" id="AAV48145">
    <property type="protein sequence ID" value="AAV48145"/>
    <property type="gene ID" value="rrnAC3470"/>
</dbReference>
<dbReference type="Proteomes" id="UP000001169">
    <property type="component" value="Chromosome I"/>
</dbReference>
<dbReference type="KEGG" id="hma:rrnAC3470"/>
<sequence length="63" mass="6501">MSTRTRAAVSHSTRHGVVSLLGGFIAGYLLFIAIGSSPSDAVFSALSLAALVAAWRVLTQPSL</sequence>
<evidence type="ECO:0000313" key="2">
    <source>
        <dbReference type="EMBL" id="AAV48145.1"/>
    </source>
</evidence>
<dbReference type="AlphaFoldDB" id="Q5UX58"/>
<feature type="transmembrane region" description="Helical" evidence="1">
    <location>
        <begin position="41"/>
        <end position="58"/>
    </location>
</feature>
<dbReference type="STRING" id="272569.rrnAC3470"/>
<evidence type="ECO:0000256" key="1">
    <source>
        <dbReference type="SAM" id="Phobius"/>
    </source>
</evidence>
<evidence type="ECO:0000313" key="5">
    <source>
        <dbReference type="Proteomes" id="UP000298722"/>
    </source>
</evidence>
<dbReference type="EMBL" id="CP039138">
    <property type="protein sequence ID" value="QCP92811.1"/>
    <property type="molecule type" value="Genomic_DNA"/>
</dbReference>
<organism evidence="2 4">
    <name type="scientific">Haloarcula marismortui (strain ATCC 43049 / DSM 3752 / JCM 8966 / VKM B-1809)</name>
    <name type="common">Halobacterium marismortui</name>
    <dbReference type="NCBI Taxonomy" id="272569"/>
    <lineage>
        <taxon>Archaea</taxon>
        <taxon>Methanobacteriati</taxon>
        <taxon>Methanobacteriota</taxon>
        <taxon>Stenosarchaea group</taxon>
        <taxon>Halobacteria</taxon>
        <taxon>Halobacteriales</taxon>
        <taxon>Haloarculaceae</taxon>
        <taxon>Haloarcula</taxon>
    </lineage>
</organism>
<dbReference type="EMBL" id="AY596297">
    <property type="protein sequence ID" value="AAV48145.1"/>
    <property type="molecule type" value="Genomic_DNA"/>
</dbReference>